<dbReference type="Proteomes" id="UP000245956">
    <property type="component" value="Unassembled WGS sequence"/>
</dbReference>
<feature type="region of interest" description="Disordered" evidence="1">
    <location>
        <begin position="212"/>
        <end position="251"/>
    </location>
</feature>
<reference evidence="2 3" key="1">
    <citation type="journal article" date="2016" name="Front. Microbiol.">
        <title>Genome and transcriptome sequences reveal the specific parasitism of the nematophagous Purpureocillium lilacinum 36-1.</title>
        <authorList>
            <person name="Xie J."/>
            <person name="Li S."/>
            <person name="Mo C."/>
            <person name="Xiao X."/>
            <person name="Peng D."/>
            <person name="Wang G."/>
            <person name="Xiao Y."/>
        </authorList>
    </citation>
    <scope>NUCLEOTIDE SEQUENCE [LARGE SCALE GENOMIC DNA]</scope>
    <source>
        <strain evidence="2 3">36-1</strain>
    </source>
</reference>
<feature type="compositionally biased region" description="Basic and acidic residues" evidence="1">
    <location>
        <begin position="116"/>
        <end position="136"/>
    </location>
</feature>
<evidence type="ECO:0000313" key="2">
    <source>
        <dbReference type="EMBL" id="PWI76418.1"/>
    </source>
</evidence>
<dbReference type="AlphaFoldDB" id="A0A2U3EPI3"/>
<feature type="compositionally biased region" description="Low complexity" evidence="1">
    <location>
        <begin position="137"/>
        <end position="149"/>
    </location>
</feature>
<accession>A0A2U3EPI3</accession>
<proteinExistence type="predicted"/>
<gene>
    <name evidence="2" type="ORF">PCL_03612</name>
</gene>
<evidence type="ECO:0000313" key="3">
    <source>
        <dbReference type="Proteomes" id="UP000245956"/>
    </source>
</evidence>
<feature type="region of interest" description="Disordered" evidence="1">
    <location>
        <begin position="13"/>
        <end position="149"/>
    </location>
</feature>
<name>A0A2U3EPI3_PURLI</name>
<feature type="compositionally biased region" description="Gly residues" evidence="1">
    <location>
        <begin position="232"/>
        <end position="245"/>
    </location>
</feature>
<organism evidence="2 3">
    <name type="scientific">Purpureocillium lilacinum</name>
    <name type="common">Paecilomyces lilacinus</name>
    <dbReference type="NCBI Taxonomy" id="33203"/>
    <lineage>
        <taxon>Eukaryota</taxon>
        <taxon>Fungi</taxon>
        <taxon>Dikarya</taxon>
        <taxon>Ascomycota</taxon>
        <taxon>Pezizomycotina</taxon>
        <taxon>Sordariomycetes</taxon>
        <taxon>Hypocreomycetidae</taxon>
        <taxon>Hypocreales</taxon>
        <taxon>Ophiocordycipitaceae</taxon>
        <taxon>Purpureocillium</taxon>
    </lineage>
</organism>
<feature type="compositionally biased region" description="Gly residues" evidence="1">
    <location>
        <begin position="97"/>
        <end position="107"/>
    </location>
</feature>
<dbReference type="EMBL" id="LCWV01000001">
    <property type="protein sequence ID" value="PWI76418.1"/>
    <property type="molecule type" value="Genomic_DNA"/>
</dbReference>
<comment type="caution">
    <text evidence="2">The sequence shown here is derived from an EMBL/GenBank/DDBJ whole genome shotgun (WGS) entry which is preliminary data.</text>
</comment>
<sequence length="251" mass="25339">MPNCLVLKPFLATPDTGGSRFSHHTDHLSSSASPASQGGVRDGGKEARPPTPQKCINASPGPQPTHARAQPTHSAARAQHAHVTTDKPPPPRSCPGGRSGHLAGGGFSHSAIAGERGGRAGERAGGRESAEREERNPGTGSSPFPLSGSLFLPKPAHLARRLAPVPVAGRMARHEELQGTQPVRVSFCLSLALFPPLPCSALPPFALPALQVPSDEKSSSSASAPPPRASGCGCGGGGGGGGGVARCGRDG</sequence>
<evidence type="ECO:0000256" key="1">
    <source>
        <dbReference type="SAM" id="MobiDB-lite"/>
    </source>
</evidence>
<protein>
    <submittedName>
        <fullName evidence="2">Uncharacterized protein</fullName>
    </submittedName>
</protein>